<dbReference type="InterPro" id="IPR027417">
    <property type="entry name" value="P-loop_NTPase"/>
</dbReference>
<dbReference type="InterPro" id="IPR036291">
    <property type="entry name" value="NAD(P)-bd_dom_sf"/>
</dbReference>
<comment type="caution">
    <text evidence="4">The sequence shown here is derived from an EMBL/GenBank/DDBJ whole genome shotgun (WGS) entry which is preliminary data.</text>
</comment>
<name>A0AAV0XHW5_9HEMI</name>
<organism evidence="4 5">
    <name type="scientific">Macrosiphum euphorbiae</name>
    <name type="common">potato aphid</name>
    <dbReference type="NCBI Taxonomy" id="13131"/>
    <lineage>
        <taxon>Eukaryota</taxon>
        <taxon>Metazoa</taxon>
        <taxon>Ecdysozoa</taxon>
        <taxon>Arthropoda</taxon>
        <taxon>Hexapoda</taxon>
        <taxon>Insecta</taxon>
        <taxon>Pterygota</taxon>
        <taxon>Neoptera</taxon>
        <taxon>Paraneoptera</taxon>
        <taxon>Hemiptera</taxon>
        <taxon>Sternorrhyncha</taxon>
        <taxon>Aphidomorpha</taxon>
        <taxon>Aphidoidea</taxon>
        <taxon>Aphididae</taxon>
        <taxon>Macrosiphini</taxon>
        <taxon>Macrosiphum</taxon>
    </lineage>
</organism>
<keyword evidence="1" id="KW-0808">Transferase</keyword>
<dbReference type="Proteomes" id="UP001160148">
    <property type="component" value="Unassembled WGS sequence"/>
</dbReference>
<evidence type="ECO:0008006" key="6">
    <source>
        <dbReference type="Google" id="ProtNLM"/>
    </source>
</evidence>
<dbReference type="SUPFAM" id="SSF51735">
    <property type="entry name" value="NAD(P)-binding Rossmann-fold domains"/>
    <property type="match status" value="1"/>
</dbReference>
<sequence length="393" mass="44459">MTWAGVNKKSKRHYKSEVDVNNRVPNPKYMEHYEFELEVLAVNETQGLKEIVKTIIVWAGLTYGFEQDLLQFAFDSACKTTDIFPIPNSQNHLPVIHVEDLARVIHKVISDDQALEYHYIFAVESPINTLKQIITALAKSCDVAPMVVPLNTFMNKYELKSIKLIVIGPPASGKTKLALQLAQYYGLLYLEPKKITQDCINGIREEISLLYHKSQFTEDSEDLLDDADDQAEISPIITNKISELNKKLSMLYSSMDANNDELEDIYLIPLLNERIALFKRGYVLDGYPTTVDQAKMLFRFDDANLLQSNIDINKLPDLTVNLTQNAEGDILPAEQNSEIHKNTNTNTLKNESAKRRLLFSEVDIIHSSNSDVAVVSNVVAAKAILKKQIKKKS</sequence>
<proteinExistence type="predicted"/>
<evidence type="ECO:0000313" key="5">
    <source>
        <dbReference type="Proteomes" id="UP001160148"/>
    </source>
</evidence>
<evidence type="ECO:0000256" key="1">
    <source>
        <dbReference type="ARBA" id="ARBA00022679"/>
    </source>
</evidence>
<dbReference type="GO" id="GO:0005524">
    <property type="term" value="F:ATP binding"/>
    <property type="evidence" value="ECO:0007669"/>
    <property type="project" value="InterPro"/>
</dbReference>
<dbReference type="Gene3D" id="3.40.50.300">
    <property type="entry name" value="P-loop containing nucleotide triphosphate hydrolases"/>
    <property type="match status" value="1"/>
</dbReference>
<reference evidence="4 5" key="1">
    <citation type="submission" date="2023-01" db="EMBL/GenBank/DDBJ databases">
        <authorList>
            <person name="Whitehead M."/>
        </authorList>
    </citation>
    <scope>NUCLEOTIDE SEQUENCE [LARGE SCALE GENOMIC DNA]</scope>
</reference>
<dbReference type="Gene3D" id="3.40.50.720">
    <property type="entry name" value="NAD(P)-binding Rossmann-like Domain"/>
    <property type="match status" value="1"/>
</dbReference>
<dbReference type="GO" id="GO:0019205">
    <property type="term" value="F:nucleobase-containing compound kinase activity"/>
    <property type="evidence" value="ECO:0007669"/>
    <property type="project" value="InterPro"/>
</dbReference>
<accession>A0AAV0XHW5</accession>
<keyword evidence="2" id="KW-0547">Nucleotide-binding</keyword>
<evidence type="ECO:0000313" key="4">
    <source>
        <dbReference type="EMBL" id="CAI6367121.1"/>
    </source>
</evidence>
<dbReference type="PANTHER" id="PTHR23359">
    <property type="entry name" value="NUCLEOTIDE KINASE"/>
    <property type="match status" value="1"/>
</dbReference>
<dbReference type="GO" id="GO:0006139">
    <property type="term" value="P:nucleobase-containing compound metabolic process"/>
    <property type="evidence" value="ECO:0007669"/>
    <property type="project" value="InterPro"/>
</dbReference>
<dbReference type="SUPFAM" id="SSF52540">
    <property type="entry name" value="P-loop containing nucleoside triphosphate hydrolases"/>
    <property type="match status" value="1"/>
</dbReference>
<dbReference type="InterPro" id="IPR000850">
    <property type="entry name" value="Adenylat/UMP-CMP_kin"/>
</dbReference>
<evidence type="ECO:0000256" key="3">
    <source>
        <dbReference type="ARBA" id="ARBA00022777"/>
    </source>
</evidence>
<dbReference type="AlphaFoldDB" id="A0AAV0XHW5"/>
<gene>
    <name evidence="4" type="ORF">MEUPH1_LOCUS21628</name>
</gene>
<protein>
    <recommendedName>
        <fullName evidence="6">Adenylate kinase</fullName>
    </recommendedName>
</protein>
<keyword evidence="3" id="KW-0418">Kinase</keyword>
<evidence type="ECO:0000256" key="2">
    <source>
        <dbReference type="ARBA" id="ARBA00022741"/>
    </source>
</evidence>
<keyword evidence="5" id="KW-1185">Reference proteome</keyword>
<dbReference type="EMBL" id="CARXXK010000004">
    <property type="protein sequence ID" value="CAI6367121.1"/>
    <property type="molecule type" value="Genomic_DNA"/>
</dbReference>